<keyword evidence="1" id="KW-1133">Transmembrane helix</keyword>
<dbReference type="Proteomes" id="UP000193409">
    <property type="component" value="Unassembled WGS sequence"/>
</dbReference>
<evidence type="ECO:0008006" key="4">
    <source>
        <dbReference type="Google" id="ProtNLM"/>
    </source>
</evidence>
<organism evidence="2 3">
    <name type="scientific">Pseudoruegeria aquimaris</name>
    <dbReference type="NCBI Taxonomy" id="393663"/>
    <lineage>
        <taxon>Bacteria</taxon>
        <taxon>Pseudomonadati</taxon>
        <taxon>Pseudomonadota</taxon>
        <taxon>Alphaproteobacteria</taxon>
        <taxon>Rhodobacterales</taxon>
        <taxon>Roseobacteraceae</taxon>
        <taxon>Pseudoruegeria</taxon>
    </lineage>
</organism>
<dbReference type="OrthoDB" id="7631418at2"/>
<reference evidence="2 3" key="1">
    <citation type="submission" date="2017-03" db="EMBL/GenBank/DDBJ databases">
        <authorList>
            <person name="Afonso C.L."/>
            <person name="Miller P.J."/>
            <person name="Scott M.A."/>
            <person name="Spackman E."/>
            <person name="Goraichik I."/>
            <person name="Dimitrov K.M."/>
            <person name="Suarez D.L."/>
            <person name="Swayne D.E."/>
        </authorList>
    </citation>
    <scope>NUCLEOTIDE SEQUENCE [LARGE SCALE GENOMIC DNA]</scope>
    <source>
        <strain evidence="2 3">CECT 7680</strain>
    </source>
</reference>
<dbReference type="AlphaFoldDB" id="A0A1Y5T7B1"/>
<proteinExistence type="predicted"/>
<keyword evidence="1" id="KW-0472">Membrane</keyword>
<feature type="transmembrane region" description="Helical" evidence="1">
    <location>
        <begin position="68"/>
        <end position="88"/>
    </location>
</feature>
<sequence>MNTPAHLLLGAAVFARPKARAVTAAALLGALMPDLSLYLLAGGSIYVLGIPPETVFDEYYFSDGWQTIFAIDNSFVLWGALFAFALWWRRAPLIAFAGSGLLHLVTDFLLHNDDARRQFWPLSDWVFHSPVSYWDPAHYGRIMGPLEALLCLALGVILWRRFHGPVARLSVLLLLGLEILPWAVFILILGGG</sequence>
<evidence type="ECO:0000313" key="2">
    <source>
        <dbReference type="EMBL" id="SLN57511.1"/>
    </source>
</evidence>
<name>A0A1Y5T7B1_9RHOB</name>
<accession>A0A1Y5T7B1</accession>
<gene>
    <name evidence="2" type="ORF">PSA7680_03011</name>
</gene>
<feature type="transmembrane region" description="Helical" evidence="1">
    <location>
        <begin position="171"/>
        <end position="190"/>
    </location>
</feature>
<evidence type="ECO:0000313" key="3">
    <source>
        <dbReference type="Proteomes" id="UP000193409"/>
    </source>
</evidence>
<protein>
    <recommendedName>
        <fullName evidence="4">Cobalamin biosynthesis protein CobQ</fullName>
    </recommendedName>
</protein>
<feature type="transmembrane region" description="Helical" evidence="1">
    <location>
        <begin position="142"/>
        <end position="159"/>
    </location>
</feature>
<dbReference type="EMBL" id="FWFQ01000025">
    <property type="protein sequence ID" value="SLN57511.1"/>
    <property type="molecule type" value="Genomic_DNA"/>
</dbReference>
<evidence type="ECO:0000256" key="1">
    <source>
        <dbReference type="SAM" id="Phobius"/>
    </source>
</evidence>
<dbReference type="RefSeq" id="WP_085869544.1">
    <property type="nucleotide sequence ID" value="NZ_FWFQ01000025.1"/>
</dbReference>
<keyword evidence="3" id="KW-1185">Reference proteome</keyword>
<feature type="transmembrane region" description="Helical" evidence="1">
    <location>
        <begin position="37"/>
        <end position="56"/>
    </location>
</feature>
<keyword evidence="1" id="KW-0812">Transmembrane</keyword>